<dbReference type="OrthoDB" id="442176at2759"/>
<accession>A0A6A5KM37</accession>
<dbReference type="InterPro" id="IPR033469">
    <property type="entry name" value="CYTH-like_dom_sf"/>
</dbReference>
<dbReference type="AlphaFoldDB" id="A0A6A5KM37"/>
<sequence>MTVLDLAISRLHSRLFQRLPPVPQTYPHQLEVERKFTPTKASIAHLRKNNGTPPFASHVYLGRTVIKEFYLNSACGSLFRNGIYIRVRNGLFEAKIRKGGDYINSTFLELQGRSEIMKLVADAHLQPGDLQPHGWMRTLREEWRVDGFNVAVDGTLFGDWKECRPTYPQRPHVVGEVELCQNAELGGHKNAGKEMDERIEGFMGRYRWAFPSSGGKVKGKLTAWDSWERADNSKTMPHASV</sequence>
<proteinExistence type="predicted"/>
<evidence type="ECO:0008006" key="3">
    <source>
        <dbReference type="Google" id="ProtNLM"/>
    </source>
</evidence>
<evidence type="ECO:0000313" key="1">
    <source>
        <dbReference type="EMBL" id="KAF1834553.1"/>
    </source>
</evidence>
<dbReference type="SUPFAM" id="SSF55154">
    <property type="entry name" value="CYTH-like phosphatases"/>
    <property type="match status" value="1"/>
</dbReference>
<name>A0A6A5KM37_9PLEO</name>
<gene>
    <name evidence="1" type="ORF">BDW02DRAFT_621350</name>
</gene>
<protein>
    <recommendedName>
        <fullName evidence="3">CYTH domain-containing protein</fullName>
    </recommendedName>
</protein>
<dbReference type="Gene3D" id="2.40.320.10">
    <property type="entry name" value="Hypothetical Protein Pfu-838710-001"/>
    <property type="match status" value="1"/>
</dbReference>
<keyword evidence="2" id="KW-1185">Reference proteome</keyword>
<dbReference type="Proteomes" id="UP000800040">
    <property type="component" value="Unassembled WGS sequence"/>
</dbReference>
<organism evidence="1 2">
    <name type="scientific">Decorospora gaudefroyi</name>
    <dbReference type="NCBI Taxonomy" id="184978"/>
    <lineage>
        <taxon>Eukaryota</taxon>
        <taxon>Fungi</taxon>
        <taxon>Dikarya</taxon>
        <taxon>Ascomycota</taxon>
        <taxon>Pezizomycotina</taxon>
        <taxon>Dothideomycetes</taxon>
        <taxon>Pleosporomycetidae</taxon>
        <taxon>Pleosporales</taxon>
        <taxon>Pleosporineae</taxon>
        <taxon>Pleosporaceae</taxon>
        <taxon>Decorospora</taxon>
    </lineage>
</organism>
<reference evidence="1" key="1">
    <citation type="submission" date="2020-01" db="EMBL/GenBank/DDBJ databases">
        <authorList>
            <consortium name="DOE Joint Genome Institute"/>
            <person name="Haridas S."/>
            <person name="Albert R."/>
            <person name="Binder M."/>
            <person name="Bloem J."/>
            <person name="Labutti K."/>
            <person name="Salamov A."/>
            <person name="Andreopoulos B."/>
            <person name="Baker S.E."/>
            <person name="Barry K."/>
            <person name="Bills G."/>
            <person name="Bluhm B.H."/>
            <person name="Cannon C."/>
            <person name="Castanera R."/>
            <person name="Culley D.E."/>
            <person name="Daum C."/>
            <person name="Ezra D."/>
            <person name="Gonzalez J.B."/>
            <person name="Henrissat B."/>
            <person name="Kuo A."/>
            <person name="Liang C."/>
            <person name="Lipzen A."/>
            <person name="Lutzoni F."/>
            <person name="Magnuson J."/>
            <person name="Mondo S."/>
            <person name="Nolan M."/>
            <person name="Ohm R."/>
            <person name="Pangilinan J."/>
            <person name="Park H.-J."/>
            <person name="Ramirez L."/>
            <person name="Alfaro M."/>
            <person name="Sun H."/>
            <person name="Tritt A."/>
            <person name="Yoshinaga Y."/>
            <person name="Zwiers L.-H."/>
            <person name="Turgeon B.G."/>
            <person name="Goodwin S.B."/>
            <person name="Spatafora J.W."/>
            <person name="Crous P.W."/>
            <person name="Grigoriev I.V."/>
        </authorList>
    </citation>
    <scope>NUCLEOTIDE SEQUENCE</scope>
    <source>
        <strain evidence="1">P77</strain>
    </source>
</reference>
<evidence type="ECO:0000313" key="2">
    <source>
        <dbReference type="Proteomes" id="UP000800040"/>
    </source>
</evidence>
<dbReference type="EMBL" id="ML975300">
    <property type="protein sequence ID" value="KAF1834553.1"/>
    <property type="molecule type" value="Genomic_DNA"/>
</dbReference>